<gene>
    <name evidence="1" type="ORF">SS1G_06030</name>
</gene>
<dbReference type="HOGENOM" id="CLU_2051050_0_0_1"/>
<organism evidence="1 2">
    <name type="scientific">Sclerotinia sclerotiorum (strain ATCC 18683 / 1980 / Ss-1)</name>
    <name type="common">White mold</name>
    <name type="synonym">Whetzelinia sclerotiorum</name>
    <dbReference type="NCBI Taxonomy" id="665079"/>
    <lineage>
        <taxon>Eukaryota</taxon>
        <taxon>Fungi</taxon>
        <taxon>Dikarya</taxon>
        <taxon>Ascomycota</taxon>
        <taxon>Pezizomycotina</taxon>
        <taxon>Leotiomycetes</taxon>
        <taxon>Helotiales</taxon>
        <taxon>Sclerotiniaceae</taxon>
        <taxon>Sclerotinia</taxon>
    </lineage>
</organism>
<name>A7EL33_SCLS1</name>
<protein>
    <submittedName>
        <fullName evidence="1">Uncharacterized protein</fullName>
    </submittedName>
</protein>
<dbReference type="Proteomes" id="UP000001312">
    <property type="component" value="Unassembled WGS sequence"/>
</dbReference>
<reference evidence="2" key="1">
    <citation type="journal article" date="2011" name="PLoS Genet.">
        <title>Genomic analysis of the necrotrophic fungal pathogens Sclerotinia sclerotiorum and Botrytis cinerea.</title>
        <authorList>
            <person name="Amselem J."/>
            <person name="Cuomo C.A."/>
            <person name="van Kan J.A."/>
            <person name="Viaud M."/>
            <person name="Benito E.P."/>
            <person name="Couloux A."/>
            <person name="Coutinho P.M."/>
            <person name="de Vries R.P."/>
            <person name="Dyer P.S."/>
            <person name="Fillinger S."/>
            <person name="Fournier E."/>
            <person name="Gout L."/>
            <person name="Hahn M."/>
            <person name="Kohn L."/>
            <person name="Lapalu N."/>
            <person name="Plummer K.M."/>
            <person name="Pradier J.M."/>
            <person name="Quevillon E."/>
            <person name="Sharon A."/>
            <person name="Simon A."/>
            <person name="ten Have A."/>
            <person name="Tudzynski B."/>
            <person name="Tudzynski P."/>
            <person name="Wincker P."/>
            <person name="Andrew M."/>
            <person name="Anthouard V."/>
            <person name="Beever R.E."/>
            <person name="Beffa R."/>
            <person name="Benoit I."/>
            <person name="Bouzid O."/>
            <person name="Brault B."/>
            <person name="Chen Z."/>
            <person name="Choquer M."/>
            <person name="Collemare J."/>
            <person name="Cotton P."/>
            <person name="Danchin E.G."/>
            <person name="Da Silva C."/>
            <person name="Gautier A."/>
            <person name="Giraud C."/>
            <person name="Giraud T."/>
            <person name="Gonzalez C."/>
            <person name="Grossetete S."/>
            <person name="Guldener U."/>
            <person name="Henrissat B."/>
            <person name="Howlett B.J."/>
            <person name="Kodira C."/>
            <person name="Kretschmer M."/>
            <person name="Lappartient A."/>
            <person name="Leroch M."/>
            <person name="Levis C."/>
            <person name="Mauceli E."/>
            <person name="Neuveglise C."/>
            <person name="Oeser B."/>
            <person name="Pearson M."/>
            <person name="Poulain J."/>
            <person name="Poussereau N."/>
            <person name="Quesneville H."/>
            <person name="Rascle C."/>
            <person name="Schumacher J."/>
            <person name="Segurens B."/>
            <person name="Sexton A."/>
            <person name="Silva E."/>
            <person name="Sirven C."/>
            <person name="Soanes D.M."/>
            <person name="Talbot N.J."/>
            <person name="Templeton M."/>
            <person name="Yandava C."/>
            <person name="Yarden O."/>
            <person name="Zeng Q."/>
            <person name="Rollins J.A."/>
            <person name="Lebrun M.H."/>
            <person name="Dickman M."/>
        </authorList>
    </citation>
    <scope>NUCLEOTIDE SEQUENCE [LARGE SCALE GENOMIC DNA]</scope>
    <source>
        <strain evidence="2">ATCC 18683 / 1980 / Ss-1</strain>
    </source>
</reference>
<sequence>METNSEHETETLPFFALEALPSTKRANNFWRNSTVEVWTMQECVLGVRVYFREILSFNRCLRANCSEAVMPKLMRQSRYLRRWIATRLESFLLAISARKTSFCLPNIQVAQRHLGPETAA</sequence>
<dbReference type="EMBL" id="CH476627">
    <property type="protein sequence ID" value="EDO03549.1"/>
    <property type="molecule type" value="Genomic_DNA"/>
</dbReference>
<evidence type="ECO:0000313" key="2">
    <source>
        <dbReference type="Proteomes" id="UP000001312"/>
    </source>
</evidence>
<evidence type="ECO:0000313" key="1">
    <source>
        <dbReference type="EMBL" id="EDO03549.1"/>
    </source>
</evidence>
<dbReference type="KEGG" id="ssl:SS1G_06030"/>
<accession>A7EL33</accession>
<proteinExistence type="predicted"/>
<dbReference type="GeneID" id="5489483"/>
<keyword evidence="2" id="KW-1185">Reference proteome</keyword>
<dbReference type="RefSeq" id="XP_001593108.1">
    <property type="nucleotide sequence ID" value="XM_001593058.1"/>
</dbReference>
<dbReference type="InParanoid" id="A7EL33"/>
<dbReference type="AlphaFoldDB" id="A7EL33"/>